<feature type="compositionally biased region" description="Gly residues" evidence="1">
    <location>
        <begin position="493"/>
        <end position="538"/>
    </location>
</feature>
<feature type="compositionally biased region" description="Polar residues" evidence="1">
    <location>
        <begin position="328"/>
        <end position="345"/>
    </location>
</feature>
<accession>A0A839NBN9</accession>
<feature type="compositionally biased region" description="Low complexity" evidence="1">
    <location>
        <begin position="410"/>
        <end position="421"/>
    </location>
</feature>
<feature type="transmembrane region" description="Helical" evidence="2">
    <location>
        <begin position="71"/>
        <end position="92"/>
    </location>
</feature>
<organism evidence="3 4">
    <name type="scientific">Flexivirga oryzae</name>
    <dbReference type="NCBI Taxonomy" id="1794944"/>
    <lineage>
        <taxon>Bacteria</taxon>
        <taxon>Bacillati</taxon>
        <taxon>Actinomycetota</taxon>
        <taxon>Actinomycetes</taxon>
        <taxon>Micrococcales</taxon>
        <taxon>Dermacoccaceae</taxon>
        <taxon>Flexivirga</taxon>
    </lineage>
</organism>
<dbReference type="RefSeq" id="WP_183320294.1">
    <property type="nucleotide sequence ID" value="NZ_JACHVQ010000001.1"/>
</dbReference>
<feature type="transmembrane region" description="Helical" evidence="2">
    <location>
        <begin position="220"/>
        <end position="241"/>
    </location>
</feature>
<feature type="compositionally biased region" description="Basic and acidic residues" evidence="1">
    <location>
        <begin position="422"/>
        <end position="434"/>
    </location>
</feature>
<keyword evidence="2" id="KW-1133">Transmembrane helix</keyword>
<feature type="region of interest" description="Disordered" evidence="1">
    <location>
        <begin position="403"/>
        <end position="546"/>
    </location>
</feature>
<feature type="transmembrane region" description="Helical" evidence="2">
    <location>
        <begin position="190"/>
        <end position="208"/>
    </location>
</feature>
<feature type="transmembrane region" description="Helical" evidence="2">
    <location>
        <begin position="261"/>
        <end position="280"/>
    </location>
</feature>
<feature type="compositionally biased region" description="Polar residues" evidence="1">
    <location>
        <begin position="467"/>
        <end position="476"/>
    </location>
</feature>
<feature type="transmembrane region" description="Helical" evidence="2">
    <location>
        <begin position="164"/>
        <end position="184"/>
    </location>
</feature>
<dbReference type="EMBL" id="JACHVQ010000001">
    <property type="protein sequence ID" value="MBB2892141.1"/>
    <property type="molecule type" value="Genomic_DNA"/>
</dbReference>
<feature type="transmembrane region" description="Helical" evidence="2">
    <location>
        <begin position="39"/>
        <end position="59"/>
    </location>
</feature>
<evidence type="ECO:0008006" key="5">
    <source>
        <dbReference type="Google" id="ProtNLM"/>
    </source>
</evidence>
<proteinExistence type="predicted"/>
<evidence type="ECO:0000313" key="4">
    <source>
        <dbReference type="Proteomes" id="UP000559182"/>
    </source>
</evidence>
<name>A0A839NBN9_9MICO</name>
<keyword evidence="2" id="KW-0472">Membrane</keyword>
<feature type="compositionally biased region" description="Polar residues" evidence="1">
    <location>
        <begin position="447"/>
        <end position="460"/>
    </location>
</feature>
<keyword evidence="2" id="KW-0812">Transmembrane</keyword>
<evidence type="ECO:0000313" key="3">
    <source>
        <dbReference type="EMBL" id="MBB2892141.1"/>
    </source>
</evidence>
<evidence type="ECO:0000256" key="1">
    <source>
        <dbReference type="SAM" id="MobiDB-lite"/>
    </source>
</evidence>
<feature type="compositionally biased region" description="Pro residues" evidence="1">
    <location>
        <begin position="480"/>
        <end position="489"/>
    </location>
</feature>
<comment type="caution">
    <text evidence="3">The sequence shown here is derived from an EMBL/GenBank/DDBJ whole genome shotgun (WGS) entry which is preliminary data.</text>
</comment>
<sequence>MIPAIGWPHVPNPFSWLAGEAGKVVTGGWTMAMLGLWNAGLWMLRLVLNIMDAFLIPDLSENGAASEVYQYTFWIAGSLVVLMLMIQLGVAAIRRDGKSIATALVGTGQFTLVWSCWVGGAVMVLAAAGGLQRALMLALLKVDSWSAWSPFQDISTKTITDGTVATVLGGMGCLLWLAAIGHLLVMLTRAGALLVLSTTTPISAAGLVSDVGRPWFWKSLRWFIAAAFSPVIMVLVLGLGVKLSTGVATGFTDSTQKAIGTAVPGVVLILISTFCPLALFKLLAFVDPGTTSGAALRAGLDAQGGLQGLLSGGGGAEDAGSSAASSSDENGTSQGEASGEDATSSRFNKAEGGMLQSAGGMLGSVGGAIGGAAGKGLGAMQTVGTRGAAIGADLTNQMGVGHNNYYPDFSGGKQQQNSGNSGKDENPDRHKDGEGGGDNGQGAGPNDPSSSTQNDPTTGQGADGEQGPTSPGQATQGPEMPTPPMPPNTSPSGGDGGGQQGGGQQGGQGGGSKGGGGPKGGAPGGSGGAGGGAAGGGASEAAVVAV</sequence>
<protein>
    <recommendedName>
        <fullName evidence="5">TrbL/VirB6 plasmid conjugal transfer protein</fullName>
    </recommendedName>
</protein>
<dbReference type="AlphaFoldDB" id="A0A839NBN9"/>
<feature type="compositionally biased region" description="Low complexity" evidence="1">
    <location>
        <begin position="318"/>
        <end position="327"/>
    </location>
</feature>
<gene>
    <name evidence="3" type="ORF">FHU39_002125</name>
</gene>
<keyword evidence="4" id="KW-1185">Reference proteome</keyword>
<reference evidence="3 4" key="1">
    <citation type="submission" date="2020-08" db="EMBL/GenBank/DDBJ databases">
        <title>Sequencing the genomes of 1000 actinobacteria strains.</title>
        <authorList>
            <person name="Klenk H.-P."/>
        </authorList>
    </citation>
    <scope>NUCLEOTIDE SEQUENCE [LARGE SCALE GENOMIC DNA]</scope>
    <source>
        <strain evidence="3 4">DSM 105369</strain>
    </source>
</reference>
<feature type="region of interest" description="Disordered" evidence="1">
    <location>
        <begin position="312"/>
        <end position="345"/>
    </location>
</feature>
<evidence type="ECO:0000256" key="2">
    <source>
        <dbReference type="SAM" id="Phobius"/>
    </source>
</evidence>
<feature type="transmembrane region" description="Helical" evidence="2">
    <location>
        <begin position="112"/>
        <end position="131"/>
    </location>
</feature>
<dbReference type="Proteomes" id="UP000559182">
    <property type="component" value="Unassembled WGS sequence"/>
</dbReference>